<dbReference type="RefSeq" id="WP_188964625.1">
    <property type="nucleotide sequence ID" value="NZ_BMOE01000020.1"/>
</dbReference>
<dbReference type="SUPFAM" id="SSF53335">
    <property type="entry name" value="S-adenosyl-L-methionine-dependent methyltransferases"/>
    <property type="match status" value="1"/>
</dbReference>
<feature type="region of interest" description="Disordered" evidence="1">
    <location>
        <begin position="1"/>
        <end position="25"/>
    </location>
</feature>
<dbReference type="EMBL" id="BMOE01000020">
    <property type="protein sequence ID" value="GGJ88158.1"/>
    <property type="molecule type" value="Genomic_DNA"/>
</dbReference>
<dbReference type="Proteomes" id="UP000635726">
    <property type="component" value="Unassembled WGS sequence"/>
</dbReference>
<reference evidence="3" key="1">
    <citation type="journal article" date="2014" name="Int. J. Syst. Evol. Microbiol.">
        <title>Complete genome sequence of Corynebacterium casei LMG S-19264T (=DSM 44701T), isolated from a smear-ripened cheese.</title>
        <authorList>
            <consortium name="US DOE Joint Genome Institute (JGI-PGF)"/>
            <person name="Walter F."/>
            <person name="Albersmeier A."/>
            <person name="Kalinowski J."/>
            <person name="Ruckert C."/>
        </authorList>
    </citation>
    <scope>NUCLEOTIDE SEQUENCE</scope>
    <source>
        <strain evidence="3">JCM 14371</strain>
    </source>
</reference>
<dbReference type="InterPro" id="IPR000241">
    <property type="entry name" value="RlmKL-like_Mtase"/>
</dbReference>
<dbReference type="InterPro" id="IPR029063">
    <property type="entry name" value="SAM-dependent_MTases_sf"/>
</dbReference>
<keyword evidence="3" id="KW-0489">Methyltransferase</keyword>
<proteinExistence type="predicted"/>
<evidence type="ECO:0000259" key="2">
    <source>
        <dbReference type="Pfam" id="PF01170"/>
    </source>
</evidence>
<accession>A0A917PQM7</accession>
<name>A0A917PQM7_9DEIO</name>
<reference evidence="3" key="2">
    <citation type="submission" date="2020-09" db="EMBL/GenBank/DDBJ databases">
        <authorList>
            <person name="Sun Q."/>
            <person name="Ohkuma M."/>
        </authorList>
    </citation>
    <scope>NUCLEOTIDE SEQUENCE</scope>
    <source>
        <strain evidence="3">JCM 14371</strain>
    </source>
</reference>
<protein>
    <submittedName>
        <fullName evidence="3">RNA methyltransferase</fullName>
    </submittedName>
</protein>
<dbReference type="PANTHER" id="PTHR14911:SF13">
    <property type="entry name" value="TRNA (GUANINE(6)-N2)-METHYLTRANSFERASE THUMP3"/>
    <property type="match status" value="1"/>
</dbReference>
<keyword evidence="3" id="KW-0808">Transferase</keyword>
<evidence type="ECO:0000256" key="1">
    <source>
        <dbReference type="SAM" id="MobiDB-lite"/>
    </source>
</evidence>
<dbReference type="PANTHER" id="PTHR14911">
    <property type="entry name" value="THUMP DOMAIN-CONTAINING"/>
    <property type="match status" value="1"/>
</dbReference>
<organism evidence="3 4">
    <name type="scientific">Deinococcus aquiradiocola</name>
    <dbReference type="NCBI Taxonomy" id="393059"/>
    <lineage>
        <taxon>Bacteria</taxon>
        <taxon>Thermotogati</taxon>
        <taxon>Deinococcota</taxon>
        <taxon>Deinococci</taxon>
        <taxon>Deinococcales</taxon>
        <taxon>Deinococcaceae</taxon>
        <taxon>Deinococcus</taxon>
    </lineage>
</organism>
<evidence type="ECO:0000313" key="3">
    <source>
        <dbReference type="EMBL" id="GGJ88158.1"/>
    </source>
</evidence>
<feature type="compositionally biased region" description="Low complexity" evidence="1">
    <location>
        <begin position="1"/>
        <end position="16"/>
    </location>
</feature>
<dbReference type="AlphaFoldDB" id="A0A917PQM7"/>
<feature type="domain" description="Ribosomal RNA large subunit methyltransferase K/L-like methyltransferase" evidence="2">
    <location>
        <begin position="188"/>
        <end position="358"/>
    </location>
</feature>
<sequence length="365" mass="40662">MPRPTRSTSRTSGSRSAKPRPAPRRYEHFELEALKGLEAVAEAELREVPYVRGGGPLPSGGVRFQFAPDPLVKNGWERLARLRGAVAVYRVHSWDVPRPKALLGHQVLGEVMAYLRSVIEMGGHQSFRLSAAGKDSETFTRLTQEIEEQLGLPHHPEEGELLLRVRPCETEPGWEILARITRRPLSARAWRECNMSGGLNATIAYAMHRLSGQRERDRIFNPMSGSGTLLIERALMGPLDAIVGVDIDPDAVKCAQTNIRAAKREIEVAQVDALNTGLPDRSFDLVISDLPWGDAIGSHGGNEALYPAFLQEMARLTARNGRLCILTHEIKLFERVLAAQTRWHARELFQVYSGGHYPKAYLLSK</sequence>
<dbReference type="GO" id="GO:0016423">
    <property type="term" value="F:tRNA (guanine) methyltransferase activity"/>
    <property type="evidence" value="ECO:0007669"/>
    <property type="project" value="TreeGrafter"/>
</dbReference>
<keyword evidence="4" id="KW-1185">Reference proteome</keyword>
<comment type="caution">
    <text evidence="3">The sequence shown here is derived from an EMBL/GenBank/DDBJ whole genome shotgun (WGS) entry which is preliminary data.</text>
</comment>
<evidence type="ECO:0000313" key="4">
    <source>
        <dbReference type="Proteomes" id="UP000635726"/>
    </source>
</evidence>
<dbReference type="Pfam" id="PF01170">
    <property type="entry name" value="UPF0020"/>
    <property type="match status" value="1"/>
</dbReference>
<dbReference type="GO" id="GO:0030488">
    <property type="term" value="P:tRNA methylation"/>
    <property type="evidence" value="ECO:0007669"/>
    <property type="project" value="TreeGrafter"/>
</dbReference>
<gene>
    <name evidence="3" type="ORF">GCM10008939_35240</name>
</gene>
<dbReference type="Gene3D" id="3.40.50.150">
    <property type="entry name" value="Vaccinia Virus protein VP39"/>
    <property type="match status" value="1"/>
</dbReference>
<dbReference type="CDD" id="cd02440">
    <property type="entry name" value="AdoMet_MTases"/>
    <property type="match status" value="1"/>
</dbReference>